<feature type="compositionally biased region" description="Basic residues" evidence="1">
    <location>
        <begin position="773"/>
        <end position="793"/>
    </location>
</feature>
<dbReference type="GO" id="GO:0031297">
    <property type="term" value="P:replication fork processing"/>
    <property type="evidence" value="ECO:0007669"/>
    <property type="project" value="InterPro"/>
</dbReference>
<feature type="region of interest" description="Disordered" evidence="1">
    <location>
        <begin position="242"/>
        <end position="330"/>
    </location>
</feature>
<feature type="region of interest" description="Disordered" evidence="1">
    <location>
        <begin position="520"/>
        <end position="668"/>
    </location>
</feature>
<protein>
    <submittedName>
        <fullName evidence="2">Uncharacterized protein</fullName>
    </submittedName>
</protein>
<sequence length="1597" mass="182056">MATSPGESSSTDPWDNFVLSTTSSQESVDEKSLQTVASYLALDPNALELQCITSVDDPSSSNASTFPLIDIEVLDSAYLRSGHIESQLTAETVEEGCKDKAVPLNSLEGTGFSSQLEGQSLDPMDIVLPIVSTPEAPNQPIPLRPDFFDRIRQPTPAERLPPTILHSTIESSSLNVNRPYGERSLRKRRDIQLHPFTIEKLQYKAQVGHMHDSHLTQSEIQKRRDIREKYVQHDKEFLERAAAAAQKVKPAASKKDHGRRDAPNQHAQRRQMRKPLVPTASTSKTNNLHSRTPRAKVTYKKKNVIIPASNDGNKASPPQSTQPTDIIPSQNGVRRTMQQQLDLLFPEFSIDNVDTQDNDTREKRKRRRVIQDESDTDDSSVQYLGQAETIASSSAEEDGPRNRSSKAQGRLDVLKERRALRGILPMSFTKVFSKELTEDEKLLQARRRENQHRRRQNRTEPGNLAKEVSGLSIATDQGKHQGYADNFTAEALNVNDIFTDDEEPDGNDERNDDSVWDVEDWLGQGNDEGQDAEESRRQDTPAVLRDKDPIDRMIIRSTAARRSGKSKSTAISRTKSSSTKPASNRVLKYSNRSPAAVKRTHQPRKPARQQTSSSRRSRQTSSHHGQQQRIWRFMDVKKVRTNPSSATHLSQPESTLEAEDQHFKHKRGSKEDLPAWVLALLQSKNKLKPAQGSSQTVRPIIPSGVGLFYQSVADVTKVNWWQRRGRRRPLTDTLENTEPTDIQLEQQYWEQAVDRRDDSPSSSMDSDIQIIHPQHRPNKKSLSSKKKKRKVHAKQSDLFAHHGFSKAFDDPVRPLPVRSAPPLKTRTKVDTMSSKPNTSSNHGPTENQIIFTRFLNDTRVFSITFSPKELGMQWRLPKDGFIMRGFFKNTDKCNIVPNALVDYNQLVTESGAFKVFGRSFNINCGCLQDLLDMILGFFWEAMKKFQEVNLESSVQESGAFILEFSEFLAFVTIWLRHWVPLLPSEERKTCEDFVIKQSASFQKRILHSTKLHAILKSSDPSVSLSVSVTQMLLMWFVFSNHWEQQIGHNSFLLQCNSQLDLMQALLLWLGPEPLSTGDAISSIALEAWIYYLDRLGTTSSLSKFSTLMAHIKKSCMSDGLDPWHTAEVLWQWLFVLKEIEQYGHHEDQTKDHSQLWFAVHDLLKETPVLNAESELSYSEMLHVTNTQTKEHVDDYIRALFSRVHQLCRLYPSPTSRNAILQLHSFYLHQRFQDLATEQDSSFPEFFIDFIGYIPHDVSPDDSCFHIFLKILCITLQHEQDATTMEKERRQLRRFVSQLVPTHIMTIRNGDHGNYTALGNHFNLSMLFAHAVSSDIMRRSIVQAKSFLNFHDSDSTARKMYFEAFTLLARIYAFHDDRDGLSSIVQLLGERLGSLVEEYGRMQARQSMAKQGFLPVDDWLADLNDRRDLIESAFIYIWKIVRDAVSVADAAAGWFELASISLDQAWSCVLDITTSYPDGTRLYAVNFIRSILAVRQQRVARLKDQTTHSTAQELSLSLKSSDSQDFDMFDDFDYEAIDMQIEKVYYDDADRRLAQTIKSWVLVALQSLLPHTPSDSELQQATQLAVSECQQLLNDHRM</sequence>
<organism evidence="2 3">
    <name type="scientific">Umbelopsis vinacea</name>
    <dbReference type="NCBI Taxonomy" id="44442"/>
    <lineage>
        <taxon>Eukaryota</taxon>
        <taxon>Fungi</taxon>
        <taxon>Fungi incertae sedis</taxon>
        <taxon>Mucoromycota</taxon>
        <taxon>Mucoromycotina</taxon>
        <taxon>Umbelopsidomycetes</taxon>
        <taxon>Umbelopsidales</taxon>
        <taxon>Umbelopsidaceae</taxon>
        <taxon>Umbelopsis</taxon>
    </lineage>
</organism>
<evidence type="ECO:0000313" key="2">
    <source>
        <dbReference type="EMBL" id="KAG2184200.1"/>
    </source>
</evidence>
<dbReference type="OrthoDB" id="2386201at2759"/>
<feature type="compositionally biased region" description="Polar residues" evidence="1">
    <location>
        <begin position="310"/>
        <end position="330"/>
    </location>
</feature>
<dbReference type="InterPro" id="IPR019021">
    <property type="entry name" value="Mms22"/>
</dbReference>
<proteinExistence type="predicted"/>
<feature type="compositionally biased region" description="Low complexity" evidence="1">
    <location>
        <begin position="608"/>
        <end position="629"/>
    </location>
</feature>
<dbReference type="GO" id="GO:0035361">
    <property type="term" value="C:Cul8-RING ubiquitin ligase complex"/>
    <property type="evidence" value="ECO:0007669"/>
    <property type="project" value="TreeGrafter"/>
</dbReference>
<feature type="compositionally biased region" description="Polar residues" evidence="1">
    <location>
        <begin position="566"/>
        <end position="582"/>
    </location>
</feature>
<keyword evidence="3" id="KW-1185">Reference proteome</keyword>
<name>A0A8H7Q2P6_9FUNG</name>
<comment type="caution">
    <text evidence="2">The sequence shown here is derived from an EMBL/GenBank/DDBJ whole genome shotgun (WGS) entry which is preliminary data.</text>
</comment>
<gene>
    <name evidence="2" type="ORF">INT44_009215</name>
</gene>
<dbReference type="Proteomes" id="UP000612746">
    <property type="component" value="Unassembled WGS sequence"/>
</dbReference>
<evidence type="ECO:0000256" key="1">
    <source>
        <dbReference type="SAM" id="MobiDB-lite"/>
    </source>
</evidence>
<feature type="region of interest" description="Disordered" evidence="1">
    <location>
        <begin position="446"/>
        <end position="469"/>
    </location>
</feature>
<dbReference type="PANTHER" id="PTHR28122:SF1">
    <property type="entry name" value="E3 UBIQUITIN-PROTEIN LIGASE SUBSTRATE RECEPTOR MMS22"/>
    <property type="match status" value="1"/>
</dbReference>
<feature type="compositionally biased region" description="Polar residues" evidence="1">
    <location>
        <begin position="279"/>
        <end position="290"/>
    </location>
</feature>
<feature type="compositionally biased region" description="Polar residues" evidence="1">
    <location>
        <begin position="830"/>
        <end position="845"/>
    </location>
</feature>
<dbReference type="GO" id="GO:0000724">
    <property type="term" value="P:double-strand break repair via homologous recombination"/>
    <property type="evidence" value="ECO:0007669"/>
    <property type="project" value="TreeGrafter"/>
</dbReference>
<reference evidence="2" key="1">
    <citation type="submission" date="2020-12" db="EMBL/GenBank/DDBJ databases">
        <title>Metabolic potential, ecology and presence of endohyphal bacteria is reflected in genomic diversity of Mucoromycotina.</title>
        <authorList>
            <person name="Muszewska A."/>
            <person name="Okrasinska A."/>
            <person name="Steczkiewicz K."/>
            <person name="Drgas O."/>
            <person name="Orlowska M."/>
            <person name="Perlinska-Lenart U."/>
            <person name="Aleksandrzak-Piekarczyk T."/>
            <person name="Szatraj K."/>
            <person name="Zielenkiewicz U."/>
            <person name="Pilsyk S."/>
            <person name="Malc E."/>
            <person name="Mieczkowski P."/>
            <person name="Kruszewska J.S."/>
            <person name="Biernat P."/>
            <person name="Pawlowska J."/>
        </authorList>
    </citation>
    <scope>NUCLEOTIDE SEQUENCE</scope>
    <source>
        <strain evidence="2">WA0000051536</strain>
    </source>
</reference>
<feature type="compositionally biased region" description="Basic and acidic residues" evidence="1">
    <location>
        <begin position="533"/>
        <end position="554"/>
    </location>
</feature>
<feature type="compositionally biased region" description="Low complexity" evidence="1">
    <location>
        <begin position="242"/>
        <end position="251"/>
    </location>
</feature>
<feature type="compositionally biased region" description="Basic residues" evidence="1">
    <location>
        <begin position="291"/>
        <end position="303"/>
    </location>
</feature>
<accession>A0A8H7Q2P6</accession>
<dbReference type="Pfam" id="PF09462">
    <property type="entry name" value="Mus7"/>
    <property type="match status" value="1"/>
</dbReference>
<feature type="compositionally biased region" description="Polar residues" evidence="1">
    <location>
        <begin position="379"/>
        <end position="394"/>
    </location>
</feature>
<dbReference type="PANTHER" id="PTHR28122">
    <property type="entry name" value="E3 UBIQUITIN-PROTEIN LIGASE SUBSTRATE RECEPTOR MMS22"/>
    <property type="match status" value="1"/>
</dbReference>
<dbReference type="EMBL" id="JAEPRA010000006">
    <property type="protein sequence ID" value="KAG2184200.1"/>
    <property type="molecule type" value="Genomic_DNA"/>
</dbReference>
<feature type="compositionally biased region" description="Basic residues" evidence="1">
    <location>
        <begin position="598"/>
        <end position="607"/>
    </location>
</feature>
<feature type="region of interest" description="Disordered" evidence="1">
    <location>
        <begin position="752"/>
        <end position="795"/>
    </location>
</feature>
<feature type="region of interest" description="Disordered" evidence="1">
    <location>
        <begin position="1"/>
        <end position="26"/>
    </location>
</feature>
<feature type="region of interest" description="Disordered" evidence="1">
    <location>
        <begin position="353"/>
        <end position="410"/>
    </location>
</feature>
<dbReference type="GO" id="GO:0005634">
    <property type="term" value="C:nucleus"/>
    <property type="evidence" value="ECO:0007669"/>
    <property type="project" value="InterPro"/>
</dbReference>
<feature type="compositionally biased region" description="Polar residues" evidence="1">
    <location>
        <begin position="641"/>
        <end position="654"/>
    </location>
</feature>
<feature type="region of interest" description="Disordered" evidence="1">
    <location>
        <begin position="810"/>
        <end position="845"/>
    </location>
</feature>
<evidence type="ECO:0000313" key="3">
    <source>
        <dbReference type="Proteomes" id="UP000612746"/>
    </source>
</evidence>
<feature type="compositionally biased region" description="Basic and acidic residues" evidence="1">
    <location>
        <begin position="253"/>
        <end position="263"/>
    </location>
</feature>